<reference evidence="2" key="1">
    <citation type="submission" date="2020-01" db="EMBL/GenBank/DDBJ databases">
        <authorList>
            <person name="Meier V. D."/>
            <person name="Meier V D."/>
        </authorList>
    </citation>
    <scope>NUCLEOTIDE SEQUENCE</scope>
    <source>
        <strain evidence="2">HLG_WM_MAG_05</strain>
    </source>
</reference>
<dbReference type="Pfam" id="PF12796">
    <property type="entry name" value="Ank_2"/>
    <property type="match status" value="1"/>
</dbReference>
<name>A0A6S6SS78_9BACT</name>
<dbReference type="Gene3D" id="1.25.40.20">
    <property type="entry name" value="Ankyrin repeat-containing domain"/>
    <property type="match status" value="1"/>
</dbReference>
<dbReference type="AlphaFoldDB" id="A0A6S6SS78"/>
<sequence>MTPAYLNEKLIEACKNNHIDEVSQWLNAGAEPNFNIKKPINALDIAIQNSHHQIIELLLKHGAMLKEYMLQKAIEKDKNYLELLLPNFKTCKEQSLLMGILQAAINTGDLNLAQQAIHQGAKPKSLFLTAILNLTSTDILQLLIENGFNIHADENHSEDETTMDSESSDENAQERNETDGTNSEPDSLPARTLEALH</sequence>
<dbReference type="InterPro" id="IPR002110">
    <property type="entry name" value="Ankyrin_rpt"/>
</dbReference>
<evidence type="ECO:0000313" key="2">
    <source>
        <dbReference type="EMBL" id="CAA6811409.1"/>
    </source>
</evidence>
<feature type="compositionally biased region" description="Acidic residues" evidence="1">
    <location>
        <begin position="160"/>
        <end position="171"/>
    </location>
</feature>
<dbReference type="SUPFAM" id="SSF48403">
    <property type="entry name" value="Ankyrin repeat"/>
    <property type="match status" value="1"/>
</dbReference>
<evidence type="ECO:0000256" key="1">
    <source>
        <dbReference type="SAM" id="MobiDB-lite"/>
    </source>
</evidence>
<proteinExistence type="predicted"/>
<gene>
    <name evidence="2" type="ORF">HELGO_WM4028</name>
</gene>
<organism evidence="2">
    <name type="scientific">uncultured Sulfurovum sp</name>
    <dbReference type="NCBI Taxonomy" id="269237"/>
    <lineage>
        <taxon>Bacteria</taxon>
        <taxon>Pseudomonadati</taxon>
        <taxon>Campylobacterota</taxon>
        <taxon>Epsilonproteobacteria</taxon>
        <taxon>Campylobacterales</taxon>
        <taxon>Sulfurovaceae</taxon>
        <taxon>Sulfurovum</taxon>
        <taxon>environmental samples</taxon>
    </lineage>
</organism>
<dbReference type="EMBL" id="CACVAU010000038">
    <property type="protein sequence ID" value="CAA6811409.1"/>
    <property type="molecule type" value="Genomic_DNA"/>
</dbReference>
<protein>
    <submittedName>
        <fullName evidence="2">Uncharacterized protein</fullName>
    </submittedName>
</protein>
<feature type="region of interest" description="Disordered" evidence="1">
    <location>
        <begin position="153"/>
        <end position="197"/>
    </location>
</feature>
<accession>A0A6S6SS78</accession>
<dbReference type="InterPro" id="IPR036770">
    <property type="entry name" value="Ankyrin_rpt-contain_sf"/>
</dbReference>